<reference evidence="6 7" key="1">
    <citation type="journal article" date="2019" name="Syst. Appl. Microbiol.">
        <title>Polyphasic characterization of two novel Lactobacillus spp. isolated from blown salami packages: Description of Lactobacillus halodurans sp. nov. and Lactobacillus salsicarnum sp. nov.</title>
        <authorList>
            <person name="Schuster J.A."/>
            <person name="Klingl A."/>
            <person name="Vogel R.F."/>
            <person name="Ehrmann M.A."/>
        </authorList>
    </citation>
    <scope>NUCLEOTIDE SEQUENCE [LARGE SCALE GENOMIC DNA]</scope>
    <source>
        <strain evidence="6 7">TMW 1.2118</strain>
    </source>
</reference>
<accession>A0A5P0ZHW5</accession>
<dbReference type="PANTHER" id="PTHR30419">
    <property type="entry name" value="HTH-TYPE TRANSCRIPTIONAL REGULATOR YBHD"/>
    <property type="match status" value="1"/>
</dbReference>
<evidence type="ECO:0000256" key="3">
    <source>
        <dbReference type="ARBA" id="ARBA00023125"/>
    </source>
</evidence>
<dbReference type="GO" id="GO:0003700">
    <property type="term" value="F:DNA-binding transcription factor activity"/>
    <property type="evidence" value="ECO:0007669"/>
    <property type="project" value="InterPro"/>
</dbReference>
<dbReference type="EMBL" id="VDFM01000005">
    <property type="protein sequence ID" value="MQS52575.1"/>
    <property type="molecule type" value="Genomic_DNA"/>
</dbReference>
<dbReference type="SUPFAM" id="SSF53850">
    <property type="entry name" value="Periplasmic binding protein-like II"/>
    <property type="match status" value="1"/>
</dbReference>
<dbReference type="PRINTS" id="PR00039">
    <property type="entry name" value="HTHLYSR"/>
</dbReference>
<keyword evidence="4" id="KW-0804">Transcription</keyword>
<dbReference type="OrthoDB" id="9803735at2"/>
<dbReference type="InterPro" id="IPR036390">
    <property type="entry name" value="WH_DNA-bd_sf"/>
</dbReference>
<dbReference type="GO" id="GO:0005829">
    <property type="term" value="C:cytosol"/>
    <property type="evidence" value="ECO:0007669"/>
    <property type="project" value="TreeGrafter"/>
</dbReference>
<dbReference type="Proteomes" id="UP000380386">
    <property type="component" value="Unassembled WGS sequence"/>
</dbReference>
<evidence type="ECO:0000256" key="4">
    <source>
        <dbReference type="ARBA" id="ARBA00023163"/>
    </source>
</evidence>
<dbReference type="Pfam" id="PF03466">
    <property type="entry name" value="LysR_substrate"/>
    <property type="match status" value="1"/>
</dbReference>
<dbReference type="CDD" id="cd05466">
    <property type="entry name" value="PBP2_LTTR_substrate"/>
    <property type="match status" value="1"/>
</dbReference>
<dbReference type="PROSITE" id="PS50931">
    <property type="entry name" value="HTH_LYSR"/>
    <property type="match status" value="1"/>
</dbReference>
<name>A0A5P0ZHW5_9LACO</name>
<dbReference type="SUPFAM" id="SSF46785">
    <property type="entry name" value="Winged helix' DNA-binding domain"/>
    <property type="match status" value="1"/>
</dbReference>
<dbReference type="Gene3D" id="3.40.190.290">
    <property type="match status" value="1"/>
</dbReference>
<dbReference type="Pfam" id="PF00126">
    <property type="entry name" value="HTH_1"/>
    <property type="match status" value="1"/>
</dbReference>
<evidence type="ECO:0000259" key="5">
    <source>
        <dbReference type="PROSITE" id="PS50931"/>
    </source>
</evidence>
<comment type="similarity">
    <text evidence="1">Belongs to the LysR transcriptional regulatory family.</text>
</comment>
<dbReference type="InterPro" id="IPR000847">
    <property type="entry name" value="LysR_HTH_N"/>
</dbReference>
<organism evidence="6 7">
    <name type="scientific">Companilactobacillus mishanensis</name>
    <dbReference type="NCBI Taxonomy" id="2486008"/>
    <lineage>
        <taxon>Bacteria</taxon>
        <taxon>Bacillati</taxon>
        <taxon>Bacillota</taxon>
        <taxon>Bacilli</taxon>
        <taxon>Lactobacillales</taxon>
        <taxon>Lactobacillaceae</taxon>
        <taxon>Companilactobacillus</taxon>
    </lineage>
</organism>
<dbReference type="FunFam" id="1.10.10.10:FF:000001">
    <property type="entry name" value="LysR family transcriptional regulator"/>
    <property type="match status" value="1"/>
</dbReference>
<sequence>MELRILRYFLMVVQEQNISRASERLHISQPTVSRQLKDLEDELGITLFERGSRTIQLTEEGQYLADQARQILALTDKTLDNIHKEKDISGSVYIGSAESKMIITVAQSIHHLREIHPNILVNMISTDAINIKQKLENGVYDFGIVMEPFDKTDYDFVKLPGESSWGILTLNSSPLAKKEYITLSDLEHLNLVISQQNGVRNLHQIFGLENENIHVAATYNLLYNASLMVSAGVGDALTLDGIINTNQSDLTFIPLKPRVTAGSTLIRLKGQRLSKAAQAIWNQVKLDI</sequence>
<keyword evidence="3" id="KW-0238">DNA-binding</keyword>
<dbReference type="GO" id="GO:0003677">
    <property type="term" value="F:DNA binding"/>
    <property type="evidence" value="ECO:0007669"/>
    <property type="project" value="UniProtKB-KW"/>
</dbReference>
<keyword evidence="2" id="KW-0805">Transcription regulation</keyword>
<feature type="domain" description="HTH lysR-type" evidence="5">
    <location>
        <begin position="1"/>
        <end position="58"/>
    </location>
</feature>
<comment type="caution">
    <text evidence="6">The sequence shown here is derived from an EMBL/GenBank/DDBJ whole genome shotgun (WGS) entry which is preliminary data.</text>
</comment>
<dbReference type="InterPro" id="IPR005119">
    <property type="entry name" value="LysR_subst-bd"/>
</dbReference>
<evidence type="ECO:0000256" key="1">
    <source>
        <dbReference type="ARBA" id="ARBA00009437"/>
    </source>
</evidence>
<protein>
    <submittedName>
        <fullName evidence="6">LysR family transcriptional regulator</fullName>
    </submittedName>
</protein>
<dbReference type="AlphaFoldDB" id="A0A5P0ZHW5"/>
<dbReference type="InterPro" id="IPR036388">
    <property type="entry name" value="WH-like_DNA-bd_sf"/>
</dbReference>
<evidence type="ECO:0000313" key="6">
    <source>
        <dbReference type="EMBL" id="MQS52575.1"/>
    </source>
</evidence>
<dbReference type="InterPro" id="IPR050950">
    <property type="entry name" value="HTH-type_LysR_regulators"/>
</dbReference>
<gene>
    <name evidence="6" type="ORF">FHL02_06035</name>
</gene>
<dbReference type="Gene3D" id="1.10.10.10">
    <property type="entry name" value="Winged helix-like DNA-binding domain superfamily/Winged helix DNA-binding domain"/>
    <property type="match status" value="1"/>
</dbReference>
<dbReference type="PANTHER" id="PTHR30419:SF8">
    <property type="entry name" value="NITROGEN ASSIMILATION TRANSCRIPTIONAL ACTIVATOR-RELATED"/>
    <property type="match status" value="1"/>
</dbReference>
<evidence type="ECO:0000256" key="2">
    <source>
        <dbReference type="ARBA" id="ARBA00023015"/>
    </source>
</evidence>
<evidence type="ECO:0000313" key="7">
    <source>
        <dbReference type="Proteomes" id="UP000380386"/>
    </source>
</evidence>
<proteinExistence type="inferred from homology"/>
<dbReference type="RefSeq" id="WP_153383038.1">
    <property type="nucleotide sequence ID" value="NZ_VDFM01000005.1"/>
</dbReference>